<dbReference type="Proteomes" id="UP000823388">
    <property type="component" value="Chromosome 3K"/>
</dbReference>
<feature type="region of interest" description="Disordered" evidence="1">
    <location>
        <begin position="1"/>
        <end position="40"/>
    </location>
</feature>
<comment type="caution">
    <text evidence="2">The sequence shown here is derived from an EMBL/GenBank/DDBJ whole genome shotgun (WGS) entry which is preliminary data.</text>
</comment>
<protein>
    <submittedName>
        <fullName evidence="2">Uncharacterized protein</fullName>
    </submittedName>
</protein>
<evidence type="ECO:0000256" key="1">
    <source>
        <dbReference type="SAM" id="MobiDB-lite"/>
    </source>
</evidence>
<sequence length="138" mass="15268">MAATVTMRPHALPEAQGQAQQQQRDAPLLQHSPARPPPPFLLAARRRHRHRSFSPPQAPRICAAIAAVPLFLHCAARQQRERGRMLACLFYSCRWPSHATGLGRRHRLQPAAGRGVPCAPPCPLPRQMARATREGCSP</sequence>
<evidence type="ECO:0000313" key="2">
    <source>
        <dbReference type="EMBL" id="KAG2628798.1"/>
    </source>
</evidence>
<name>A0A8T0V306_PANVG</name>
<organism evidence="2 3">
    <name type="scientific">Panicum virgatum</name>
    <name type="common">Blackwell switchgrass</name>
    <dbReference type="NCBI Taxonomy" id="38727"/>
    <lineage>
        <taxon>Eukaryota</taxon>
        <taxon>Viridiplantae</taxon>
        <taxon>Streptophyta</taxon>
        <taxon>Embryophyta</taxon>
        <taxon>Tracheophyta</taxon>
        <taxon>Spermatophyta</taxon>
        <taxon>Magnoliopsida</taxon>
        <taxon>Liliopsida</taxon>
        <taxon>Poales</taxon>
        <taxon>Poaceae</taxon>
        <taxon>PACMAD clade</taxon>
        <taxon>Panicoideae</taxon>
        <taxon>Panicodae</taxon>
        <taxon>Paniceae</taxon>
        <taxon>Panicinae</taxon>
        <taxon>Panicum</taxon>
        <taxon>Panicum sect. Hiantes</taxon>
    </lineage>
</organism>
<accession>A0A8T0V306</accession>
<dbReference type="EMBL" id="CM029041">
    <property type="protein sequence ID" value="KAG2628798.1"/>
    <property type="molecule type" value="Genomic_DNA"/>
</dbReference>
<keyword evidence="3" id="KW-1185">Reference proteome</keyword>
<gene>
    <name evidence="2" type="ORF">PVAP13_3KG414527</name>
</gene>
<evidence type="ECO:0000313" key="3">
    <source>
        <dbReference type="Proteomes" id="UP000823388"/>
    </source>
</evidence>
<proteinExistence type="predicted"/>
<reference evidence="2" key="1">
    <citation type="submission" date="2020-05" db="EMBL/GenBank/DDBJ databases">
        <title>WGS assembly of Panicum virgatum.</title>
        <authorList>
            <person name="Lovell J.T."/>
            <person name="Jenkins J."/>
            <person name="Shu S."/>
            <person name="Juenger T.E."/>
            <person name="Schmutz J."/>
        </authorList>
    </citation>
    <scope>NUCLEOTIDE SEQUENCE</scope>
    <source>
        <strain evidence="2">AP13</strain>
    </source>
</reference>
<dbReference type="AlphaFoldDB" id="A0A8T0V306"/>